<comment type="caution">
    <text evidence="2">The sequence shown here is derived from an EMBL/GenBank/DDBJ whole genome shotgun (WGS) entry which is preliminary data.</text>
</comment>
<dbReference type="Proteomes" id="UP000016361">
    <property type="component" value="Unassembled WGS sequence"/>
</dbReference>
<protein>
    <submittedName>
        <fullName evidence="2">Uncharacterized protein</fullName>
    </submittedName>
</protein>
<dbReference type="eggNOG" id="ENOG5032N7H">
    <property type="taxonomic scope" value="Bacteria"/>
</dbReference>
<accession>S4NC95</accession>
<keyword evidence="3" id="KW-1185">Reference proteome</keyword>
<dbReference type="PATRIC" id="fig|1423780.4.peg.290"/>
<dbReference type="EMBL" id="BASH01000002">
    <property type="protein sequence ID" value="GAD16414.1"/>
    <property type="molecule type" value="Genomic_DNA"/>
</dbReference>
<proteinExistence type="predicted"/>
<feature type="region of interest" description="Disordered" evidence="1">
    <location>
        <begin position="35"/>
        <end position="54"/>
    </location>
</feature>
<sequence>MKHEELMKLVDQAAKDLTPEDLIPYLKAAEKWDDSKDTFFDGNFDEPKKTNDKS</sequence>
<organism evidence="2 3">
    <name type="scientific">Lentilactobacillus otakiensis DSM 19908 = JCM 15040</name>
    <dbReference type="NCBI Taxonomy" id="1423780"/>
    <lineage>
        <taxon>Bacteria</taxon>
        <taxon>Bacillati</taxon>
        <taxon>Bacillota</taxon>
        <taxon>Bacilli</taxon>
        <taxon>Lactobacillales</taxon>
        <taxon>Lactobacillaceae</taxon>
        <taxon>Lentilactobacillus</taxon>
    </lineage>
</organism>
<dbReference type="AlphaFoldDB" id="S4NC95"/>
<gene>
    <name evidence="2" type="ORF">LOT_0952</name>
</gene>
<evidence type="ECO:0000313" key="3">
    <source>
        <dbReference type="Proteomes" id="UP000016361"/>
    </source>
</evidence>
<reference evidence="3" key="1">
    <citation type="journal article" date="2013" name="Genome Announc.">
        <title>Draft Genome Sequence of D-Branched-Chain Amino Acid Producer Lactobacillus otakiensis JCM 15040T, Isolated from a Traditional Japanese Pickle.</title>
        <authorList>
            <person name="Doi K."/>
            <person name="Mori K."/>
            <person name="Mutaguchi Y."/>
            <person name="Tashiro K."/>
            <person name="Fujino Y."/>
            <person name="Ohmori T."/>
            <person name="Kuhara S."/>
            <person name="Ohshima T."/>
        </authorList>
    </citation>
    <scope>NUCLEOTIDE SEQUENCE [LARGE SCALE GENOMIC DNA]</scope>
    <source>
        <strain evidence="3">JCM 15040</strain>
    </source>
</reference>
<evidence type="ECO:0000256" key="1">
    <source>
        <dbReference type="SAM" id="MobiDB-lite"/>
    </source>
</evidence>
<evidence type="ECO:0000313" key="2">
    <source>
        <dbReference type="EMBL" id="GAD16414.1"/>
    </source>
</evidence>
<name>S4NC95_9LACO</name>